<dbReference type="GO" id="GO:0016491">
    <property type="term" value="F:oxidoreductase activity"/>
    <property type="evidence" value="ECO:0007669"/>
    <property type="project" value="UniProtKB-KW"/>
</dbReference>
<organism evidence="5 6">
    <name type="scientific">Alloacidobacterium dinghuense</name>
    <dbReference type="NCBI Taxonomy" id="2763107"/>
    <lineage>
        <taxon>Bacteria</taxon>
        <taxon>Pseudomonadati</taxon>
        <taxon>Acidobacteriota</taxon>
        <taxon>Terriglobia</taxon>
        <taxon>Terriglobales</taxon>
        <taxon>Acidobacteriaceae</taxon>
        <taxon>Alloacidobacterium</taxon>
    </lineage>
</organism>
<dbReference type="RefSeq" id="WP_186742003.1">
    <property type="nucleotide sequence ID" value="NZ_CP060394.1"/>
</dbReference>
<evidence type="ECO:0000313" key="5">
    <source>
        <dbReference type="EMBL" id="QNI31399.1"/>
    </source>
</evidence>
<evidence type="ECO:0000313" key="6">
    <source>
        <dbReference type="Proteomes" id="UP000515312"/>
    </source>
</evidence>
<dbReference type="SMART" id="SM00564">
    <property type="entry name" value="PQQ"/>
    <property type="match status" value="3"/>
</dbReference>
<evidence type="ECO:0000256" key="2">
    <source>
        <dbReference type="ARBA" id="ARBA00008156"/>
    </source>
</evidence>
<name>A0A7G8BFS9_9BACT</name>
<dbReference type="EMBL" id="CP060394">
    <property type="protein sequence ID" value="QNI31399.1"/>
    <property type="molecule type" value="Genomic_DNA"/>
</dbReference>
<dbReference type="InterPro" id="IPR011047">
    <property type="entry name" value="Quinoprotein_ADH-like_sf"/>
</dbReference>
<reference evidence="5 6" key="1">
    <citation type="submission" date="2020-08" db="EMBL/GenBank/DDBJ databases">
        <title>Edaphobacter telluris sp. nov. and Acidobacterium dinghuensis sp. nov., two acidobacteria isolated from forest soil.</title>
        <authorList>
            <person name="Fu J."/>
            <person name="Qiu L."/>
        </authorList>
    </citation>
    <scope>NUCLEOTIDE SEQUENCE [LARGE SCALE GENOMIC DNA]</scope>
    <source>
        <strain evidence="5">4Y35</strain>
    </source>
</reference>
<comment type="similarity">
    <text evidence="2">Belongs to the bacterial PQQ dehydrogenase family.</text>
</comment>
<dbReference type="Gene3D" id="2.140.10.10">
    <property type="entry name" value="Quinoprotein alcohol dehydrogenase-like superfamily"/>
    <property type="match status" value="1"/>
</dbReference>
<feature type="domain" description="Pyrrolo-quinoline quinone repeat" evidence="4">
    <location>
        <begin position="1"/>
        <end position="471"/>
    </location>
</feature>
<dbReference type="SUPFAM" id="SSF50998">
    <property type="entry name" value="Quinoprotein alcohol dehydrogenase-like"/>
    <property type="match status" value="1"/>
</dbReference>
<dbReference type="PANTHER" id="PTHR32303:SF4">
    <property type="entry name" value="QUINOPROTEIN GLUCOSE DEHYDROGENASE"/>
    <property type="match status" value="1"/>
</dbReference>
<dbReference type="InterPro" id="IPR002372">
    <property type="entry name" value="PQQ_rpt_dom"/>
</dbReference>
<comment type="cofactor">
    <cofactor evidence="1">
        <name>pyrroloquinoline quinone</name>
        <dbReference type="ChEBI" id="CHEBI:58442"/>
    </cofactor>
</comment>
<gene>
    <name evidence="5" type="ORF">H7849_20325</name>
</gene>
<dbReference type="Pfam" id="PF01011">
    <property type="entry name" value="PQQ"/>
    <property type="match status" value="1"/>
</dbReference>
<dbReference type="InterPro" id="IPR018391">
    <property type="entry name" value="PQQ_b-propeller_rpt"/>
</dbReference>
<proteinExistence type="inferred from homology"/>
<dbReference type="KEGG" id="adin:H7849_20325"/>
<evidence type="ECO:0000256" key="3">
    <source>
        <dbReference type="ARBA" id="ARBA00023002"/>
    </source>
</evidence>
<accession>A0A7G8BFS9</accession>
<dbReference type="PANTHER" id="PTHR32303">
    <property type="entry name" value="QUINOPROTEIN ALCOHOL DEHYDROGENASE (CYTOCHROME C)"/>
    <property type="match status" value="1"/>
</dbReference>
<keyword evidence="6" id="KW-1185">Reference proteome</keyword>
<sequence>MRHSSLAQINRENVAKLRVAWVFHTGDVSDGHDGRKRSGFETTPIFVDGRLYLTTPFNRVIALDPATGQQLWAYDPHIDQSLDYGDGLINRGAATWLDPQRGSKDKCRRRIFEATLDARLIAIDAATGQSCIDFGSSGQVNLRNVPGYQHPNLGEHMQGWYHMTSPPAVIDDMVIVGSAIDDNNRADMPSGVVRAFDARTGALRWSWNPIAENTPDTTSSWLSGAANAWSVIAADTHRDLVFIPTGSASPDYYGGLRPGDDKWANSVVALHAKSGQMAWGFQLVHHDLWDYDTAPPPLLAMLPHNGKEIPVVIQGNKTGFLYVLNRDTGEPVFPVEERAVPPSDVPGETASPTQPFPVAPPPLAPQHISVDDAWGPTPADREACRQAIQKLLNQGIFTPPSVRGTLAAPGNLGGMNWSGYAFDPQRHLLIVNTNNLIARVRLIPRDKVNSDTEEGSYGAQRGTPYAVEQDKRQCVLELLVGIVPKDDALPFLVEEAFQCGVDLIVVGGWRLTCTNSVCPISSSRPSCDTVKSR</sequence>
<dbReference type="Proteomes" id="UP000515312">
    <property type="component" value="Chromosome"/>
</dbReference>
<dbReference type="AlphaFoldDB" id="A0A7G8BFS9"/>
<evidence type="ECO:0000259" key="4">
    <source>
        <dbReference type="Pfam" id="PF01011"/>
    </source>
</evidence>
<evidence type="ECO:0000256" key="1">
    <source>
        <dbReference type="ARBA" id="ARBA00001931"/>
    </source>
</evidence>
<protein>
    <submittedName>
        <fullName evidence="5">PQQ-binding-like beta-propeller repeat protein</fullName>
    </submittedName>
</protein>
<keyword evidence="3" id="KW-0560">Oxidoreductase</keyword>